<comment type="caution">
    <text evidence="1">The sequence shown here is derived from an EMBL/GenBank/DDBJ whole genome shotgun (WGS) entry which is preliminary data.</text>
</comment>
<dbReference type="OrthoDB" id="149024at2"/>
<keyword evidence="2" id="KW-1185">Reference proteome</keyword>
<dbReference type="Proteomes" id="UP000053947">
    <property type="component" value="Unassembled WGS sequence"/>
</dbReference>
<dbReference type="PANTHER" id="PTHR42685">
    <property type="entry name" value="GERANYLGERANYL DIPHOSPHATE REDUCTASE"/>
    <property type="match status" value="1"/>
</dbReference>
<name>A0A0W0GJT3_9CHLR</name>
<gene>
    <name evidence="1" type="ORF">DEALK_16600</name>
</gene>
<sequence length="349" mass="37713">MMIDENLANSVTERIAIMGCGSGGSYLLRLLRQRRPQSQVTLFDWPSANACGLKGCAWGLSRPLFEALCGGVGLTADKYFLGKYHHVLVNGRRLKADLAIIDKPAFIRDLTGSVPFHEPETMNPGDFDRVIDATGYKRAFLPAVELCPVVYAVQIRLKAKTPQTPTAVLNPHGGYSWLFPAGSGEVHAGSLSPFGFDAARQALKCITGGIAQDRAVCSCRGEIRCHGPAYPFVQGRIWGIGEAIGLVDPVTAAGIIPAMTSAKLLVENWDSEDDYSKAVLKKYGYMMKEAAALNHLMAGNLLSSSDIFLPKQALETIGLQPNLFELMALAVQGAKDFLDNRAGKDKSPQ</sequence>
<evidence type="ECO:0000313" key="2">
    <source>
        <dbReference type="Proteomes" id="UP000053947"/>
    </source>
</evidence>
<dbReference type="InterPro" id="IPR036188">
    <property type="entry name" value="FAD/NAD-bd_sf"/>
</dbReference>
<dbReference type="STRING" id="1217799.DEALK_16600"/>
<dbReference type="PANTHER" id="PTHR42685:SF21">
    <property type="entry name" value="DEHYDROGENASE (FLAVOPROTEIN)-LIKE PROTEIN"/>
    <property type="match status" value="1"/>
</dbReference>
<proteinExistence type="predicted"/>
<organism evidence="1 2">
    <name type="scientific">Dehalogenimonas alkenigignens</name>
    <dbReference type="NCBI Taxonomy" id="1217799"/>
    <lineage>
        <taxon>Bacteria</taxon>
        <taxon>Bacillati</taxon>
        <taxon>Chloroflexota</taxon>
        <taxon>Dehalococcoidia</taxon>
        <taxon>Dehalococcoidales</taxon>
        <taxon>Dehalococcoidaceae</taxon>
        <taxon>Dehalogenimonas</taxon>
    </lineage>
</organism>
<dbReference type="InterPro" id="IPR050407">
    <property type="entry name" value="Geranylgeranyl_reductase"/>
</dbReference>
<dbReference type="EMBL" id="LFDV01000002">
    <property type="protein sequence ID" value="KTB48813.1"/>
    <property type="molecule type" value="Genomic_DNA"/>
</dbReference>
<accession>A0A0W0GJT3</accession>
<protein>
    <recommendedName>
        <fullName evidence="3">NAD(P)/FAD-dependent oxidoreductase</fullName>
    </recommendedName>
</protein>
<reference evidence="1 2" key="1">
    <citation type="submission" date="2015-06" db="EMBL/GenBank/DDBJ databases">
        <title>Genome sequence of the organohalide-respiring Dehalogenimonas alkenigignens type strain (IP3-3T).</title>
        <authorList>
            <person name="Key T.A."/>
            <person name="Richmond D.P."/>
            <person name="Bowman K.S."/>
            <person name="Cho Y.-J."/>
            <person name="Chun J."/>
            <person name="da Costa M.S."/>
            <person name="Rainey F.A."/>
            <person name="Moe W.M."/>
        </authorList>
    </citation>
    <scope>NUCLEOTIDE SEQUENCE [LARGE SCALE GENOMIC DNA]</scope>
    <source>
        <strain evidence="1 2">IP3-3</strain>
    </source>
</reference>
<dbReference type="Gene3D" id="3.50.50.60">
    <property type="entry name" value="FAD/NAD(P)-binding domain"/>
    <property type="match status" value="1"/>
</dbReference>
<evidence type="ECO:0008006" key="3">
    <source>
        <dbReference type="Google" id="ProtNLM"/>
    </source>
</evidence>
<dbReference type="SUPFAM" id="SSF51905">
    <property type="entry name" value="FAD/NAD(P)-binding domain"/>
    <property type="match status" value="1"/>
</dbReference>
<evidence type="ECO:0000313" key="1">
    <source>
        <dbReference type="EMBL" id="KTB48813.1"/>
    </source>
</evidence>
<dbReference type="AlphaFoldDB" id="A0A0W0GJT3"/>